<dbReference type="Gene3D" id="2.40.170.20">
    <property type="entry name" value="TonB-dependent receptor, beta-barrel domain"/>
    <property type="match status" value="1"/>
</dbReference>
<dbReference type="InterPro" id="IPR039426">
    <property type="entry name" value="TonB-dep_rcpt-like"/>
</dbReference>
<organism evidence="12 13">
    <name type="scientific">Butyricimonas virosa</name>
    <dbReference type="NCBI Taxonomy" id="544645"/>
    <lineage>
        <taxon>Bacteria</taxon>
        <taxon>Pseudomonadati</taxon>
        <taxon>Bacteroidota</taxon>
        <taxon>Bacteroidia</taxon>
        <taxon>Bacteroidales</taxon>
        <taxon>Odoribacteraceae</taxon>
        <taxon>Butyricimonas</taxon>
    </lineage>
</organism>
<dbReference type="InterPro" id="IPR008969">
    <property type="entry name" value="CarboxyPept-like_regulatory"/>
</dbReference>
<reference evidence="12 13" key="1">
    <citation type="submission" date="2018-08" db="EMBL/GenBank/DDBJ databases">
        <title>A genome reference for cultivated species of the human gut microbiota.</title>
        <authorList>
            <person name="Zou Y."/>
            <person name="Xue W."/>
            <person name="Luo G."/>
        </authorList>
    </citation>
    <scope>NUCLEOTIDE SEQUENCE [LARGE SCALE GENOMIC DNA]</scope>
    <source>
        <strain evidence="12 13">AF14-49</strain>
    </source>
</reference>
<comment type="caution">
    <text evidence="12">The sequence shown here is derived from an EMBL/GenBank/DDBJ whole genome shotgun (WGS) entry which is preliminary data.</text>
</comment>
<dbReference type="InterPro" id="IPR037066">
    <property type="entry name" value="Plug_dom_sf"/>
</dbReference>
<evidence type="ECO:0000256" key="8">
    <source>
        <dbReference type="PROSITE-ProRule" id="PRU01360"/>
    </source>
</evidence>
<protein>
    <submittedName>
        <fullName evidence="12">SusC/RagA family TonB-linked outer membrane protein</fullName>
    </submittedName>
</protein>
<accession>A0A412X6B4</accession>
<gene>
    <name evidence="12" type="ORF">DWW18_02810</name>
</gene>
<dbReference type="GO" id="GO:0009279">
    <property type="term" value="C:cell outer membrane"/>
    <property type="evidence" value="ECO:0007669"/>
    <property type="project" value="UniProtKB-SubCell"/>
</dbReference>
<keyword evidence="3 8" id="KW-1134">Transmembrane beta strand</keyword>
<dbReference type="EMBL" id="QRZA01000002">
    <property type="protein sequence ID" value="RGV36360.1"/>
    <property type="molecule type" value="Genomic_DNA"/>
</dbReference>
<dbReference type="SUPFAM" id="SSF49464">
    <property type="entry name" value="Carboxypeptidase regulatory domain-like"/>
    <property type="match status" value="1"/>
</dbReference>
<dbReference type="InterPro" id="IPR023996">
    <property type="entry name" value="TonB-dep_OMP_SusC/RagA"/>
</dbReference>
<dbReference type="InterPro" id="IPR023997">
    <property type="entry name" value="TonB-dep_OMP_SusC/RagA_CS"/>
</dbReference>
<keyword evidence="2 8" id="KW-0813">Transport</keyword>
<dbReference type="NCBIfam" id="TIGR04056">
    <property type="entry name" value="OMP_RagA_SusC"/>
    <property type="match status" value="1"/>
</dbReference>
<proteinExistence type="inferred from homology"/>
<keyword evidence="5 9" id="KW-0798">TonB box</keyword>
<sequence>MKKKKSNLSAKCERVGTLLMLVILLQSFGIGVSRAQSSDEPRLTVEFSETPFIDVINYIKRHTKFDFLYNNEEVQKILAVTHSFKSVPASQVLQSCLEGTEYTFRLFQNMIVIQKRQKTLEPVTVRGKVLDEKGMTLPGATVIVKGTSIGGSTNDQGMFVFSLPKMDTIYLLVSFVGMETREVGITNFNQEVVVRMKPDTKGVEEVVVTGYGNVRKTSFTGNSVTVSRDELLKVSKTNVMKALEVYDPSFRVKTNNQWGSDPNALPEMQIRGQSSIGVKDLDRNTLSKSALENNPNLPIFIMDNFETTIQKVYDMDPNRIESITILKDAAATALYGSRAANGVVVITTVAPKSGEVRVTYNMVGTISMPNLNDYNLMNARQKLEAEVASGMYEAEGEDFWFKKIRIEEYQGKLKNVREGVNTYWLAKPLRTEFNHKHSLYLEGGNEEFRYGIDLGYNNENGVMKGSYRDRIDAGFSIYYTTSKVQVSNYISYGVTKEKESPYGEFSQYTKMLPYERYKDDDGKMLRILQWSRVLDFEPYNPLYEADLGNYDKGQTNVLVENLSVNWFIKPTFWVKGELGISHSTGKREAFIDPLSVKNNLEYGDDRTNVGSLTLTNTEYTSWEGKLAISYNESINNHNINVGGGLEVKTTRRRTNTGTYKGFQSAEFSSPEFARSMPYKPNFQEVQTRLFGMFARLNYSYQDIYLLDASLRIDGSSEFGSDKRYAPFFSGGLGLNIHKYAFMEKYDFVNHLKVRGSFGQTGKVNFAPYAAVPTHEIDIDEWYISGPASSLMTTRGNRDLKWEKTNKFDVGFELGVLRNLLYLEFSWYNEITNGLITDVTLPSSTGFRTYKSNMGKVENKGFEIQFRSDLLSTADWYVAVFGNLAHNTNKIKKISDALKAYNDAVNEYYNQEIESLWDKDNPNLNRVMTKYEEGQSLSAKYGLKSLGIDPANGQELYVYRDGTVSYDWIATEMRNIGDEMPWGTGSFGVNLRWKNITFSTSFLYEFGGDFYNETLIDKVENAKIEEYNVDRRAMSERWKKFGDVVMYKDIKDNTQTTDPTSRFMQRNNVLSWNSMTIGYELNREMLKRIGIENIRIEVGTNDLWRLSTVKAERGLSYPYANSVNFSVNVRF</sequence>
<keyword evidence="7 8" id="KW-0998">Cell outer membrane</keyword>
<dbReference type="InterPro" id="IPR012910">
    <property type="entry name" value="Plug_dom"/>
</dbReference>
<feature type="domain" description="TonB-dependent receptor-like beta-barrel" evidence="10">
    <location>
        <begin position="577"/>
        <end position="900"/>
    </location>
</feature>
<evidence type="ECO:0000256" key="4">
    <source>
        <dbReference type="ARBA" id="ARBA00022692"/>
    </source>
</evidence>
<evidence type="ECO:0000256" key="1">
    <source>
        <dbReference type="ARBA" id="ARBA00004571"/>
    </source>
</evidence>
<evidence type="ECO:0000313" key="13">
    <source>
        <dbReference type="Proteomes" id="UP000283589"/>
    </source>
</evidence>
<dbReference type="Pfam" id="PF07715">
    <property type="entry name" value="Plug"/>
    <property type="match status" value="1"/>
</dbReference>
<keyword evidence="6 8" id="KW-0472">Membrane</keyword>
<dbReference type="NCBIfam" id="TIGR04057">
    <property type="entry name" value="SusC_RagA_signa"/>
    <property type="match status" value="1"/>
</dbReference>
<evidence type="ECO:0000256" key="7">
    <source>
        <dbReference type="ARBA" id="ARBA00023237"/>
    </source>
</evidence>
<dbReference type="InterPro" id="IPR036942">
    <property type="entry name" value="Beta-barrel_TonB_sf"/>
</dbReference>
<dbReference type="Proteomes" id="UP000283589">
    <property type="component" value="Unassembled WGS sequence"/>
</dbReference>
<evidence type="ECO:0000256" key="6">
    <source>
        <dbReference type="ARBA" id="ARBA00023136"/>
    </source>
</evidence>
<comment type="similarity">
    <text evidence="8 9">Belongs to the TonB-dependent receptor family.</text>
</comment>
<evidence type="ECO:0000259" key="10">
    <source>
        <dbReference type="Pfam" id="PF00593"/>
    </source>
</evidence>
<evidence type="ECO:0000256" key="3">
    <source>
        <dbReference type="ARBA" id="ARBA00022452"/>
    </source>
</evidence>
<dbReference type="Pfam" id="PF13715">
    <property type="entry name" value="CarbopepD_reg_2"/>
    <property type="match status" value="1"/>
</dbReference>
<evidence type="ECO:0000256" key="9">
    <source>
        <dbReference type="RuleBase" id="RU003357"/>
    </source>
</evidence>
<dbReference type="Gene3D" id="2.170.130.10">
    <property type="entry name" value="TonB-dependent receptor, plug domain"/>
    <property type="match status" value="1"/>
</dbReference>
<evidence type="ECO:0000256" key="5">
    <source>
        <dbReference type="ARBA" id="ARBA00023077"/>
    </source>
</evidence>
<comment type="subcellular location">
    <subcellularLocation>
        <location evidence="1 8">Cell outer membrane</location>
        <topology evidence="1 8">Multi-pass membrane protein</topology>
    </subcellularLocation>
</comment>
<feature type="domain" description="TonB-dependent receptor plug" evidence="11">
    <location>
        <begin position="221"/>
        <end position="343"/>
    </location>
</feature>
<dbReference type="InterPro" id="IPR000531">
    <property type="entry name" value="Beta-barrel_TonB"/>
</dbReference>
<name>A0A412X6B4_9BACT</name>
<dbReference type="RefSeq" id="WP_118258668.1">
    <property type="nucleotide sequence ID" value="NZ_CALBWO010000039.1"/>
</dbReference>
<dbReference type="AlphaFoldDB" id="A0A412X6B4"/>
<dbReference type="PROSITE" id="PS52016">
    <property type="entry name" value="TONB_DEPENDENT_REC_3"/>
    <property type="match status" value="1"/>
</dbReference>
<dbReference type="Gene3D" id="2.60.40.1120">
    <property type="entry name" value="Carboxypeptidase-like, regulatory domain"/>
    <property type="match status" value="1"/>
</dbReference>
<evidence type="ECO:0000256" key="2">
    <source>
        <dbReference type="ARBA" id="ARBA00022448"/>
    </source>
</evidence>
<dbReference type="Pfam" id="PF00593">
    <property type="entry name" value="TonB_dep_Rec_b-barrel"/>
    <property type="match status" value="1"/>
</dbReference>
<dbReference type="SUPFAM" id="SSF56935">
    <property type="entry name" value="Porins"/>
    <property type="match status" value="1"/>
</dbReference>
<keyword evidence="4 8" id="KW-0812">Transmembrane</keyword>
<evidence type="ECO:0000259" key="11">
    <source>
        <dbReference type="Pfam" id="PF07715"/>
    </source>
</evidence>
<evidence type="ECO:0000313" key="12">
    <source>
        <dbReference type="EMBL" id="RGV36360.1"/>
    </source>
</evidence>